<feature type="transmembrane region" description="Helical" evidence="9">
    <location>
        <begin position="415"/>
        <end position="431"/>
    </location>
</feature>
<evidence type="ECO:0000313" key="11">
    <source>
        <dbReference type="EMBL" id="GHO55717.1"/>
    </source>
</evidence>
<evidence type="ECO:0000256" key="9">
    <source>
        <dbReference type="SAM" id="Phobius"/>
    </source>
</evidence>
<gene>
    <name evidence="11" type="ORF">KSB_41920</name>
</gene>
<feature type="transmembrane region" description="Helical" evidence="9">
    <location>
        <begin position="255"/>
        <end position="275"/>
    </location>
</feature>
<keyword evidence="3" id="KW-0328">Glycosyltransferase</keyword>
<evidence type="ECO:0000256" key="6">
    <source>
        <dbReference type="ARBA" id="ARBA00022989"/>
    </source>
</evidence>
<protein>
    <recommendedName>
        <fullName evidence="10">ArnT-like N-terminal domain-containing protein</fullName>
    </recommendedName>
</protein>
<evidence type="ECO:0000259" key="10">
    <source>
        <dbReference type="Pfam" id="PF02366"/>
    </source>
</evidence>
<evidence type="ECO:0000256" key="5">
    <source>
        <dbReference type="ARBA" id="ARBA00022692"/>
    </source>
</evidence>
<feature type="domain" description="ArnT-like N-terminal" evidence="10">
    <location>
        <begin position="196"/>
        <end position="327"/>
    </location>
</feature>
<feature type="transmembrane region" description="Helical" evidence="9">
    <location>
        <begin position="121"/>
        <end position="141"/>
    </location>
</feature>
<feature type="transmembrane region" description="Helical" evidence="9">
    <location>
        <begin position="393"/>
        <end position="410"/>
    </location>
</feature>
<evidence type="ECO:0000256" key="1">
    <source>
        <dbReference type="ARBA" id="ARBA00004651"/>
    </source>
</evidence>
<accession>A0ABQ3USR8</accession>
<keyword evidence="4" id="KW-0808">Transferase</keyword>
<keyword evidence="5 9" id="KW-0812">Transmembrane</keyword>
<dbReference type="InterPro" id="IPR003342">
    <property type="entry name" value="ArnT-like_N"/>
</dbReference>
<dbReference type="EMBL" id="BNJG01000001">
    <property type="protein sequence ID" value="GHO55717.1"/>
    <property type="molecule type" value="Genomic_DNA"/>
</dbReference>
<feature type="transmembrane region" description="Helical" evidence="9">
    <location>
        <begin position="320"/>
        <end position="342"/>
    </location>
</feature>
<organism evidence="11 12">
    <name type="scientific">Ktedonobacter robiniae</name>
    <dbReference type="NCBI Taxonomy" id="2778365"/>
    <lineage>
        <taxon>Bacteria</taxon>
        <taxon>Bacillati</taxon>
        <taxon>Chloroflexota</taxon>
        <taxon>Ktedonobacteria</taxon>
        <taxon>Ktedonobacterales</taxon>
        <taxon>Ktedonobacteraceae</taxon>
        <taxon>Ktedonobacter</taxon>
    </lineage>
</organism>
<dbReference type="Pfam" id="PF02366">
    <property type="entry name" value="PMT"/>
    <property type="match status" value="1"/>
</dbReference>
<feature type="compositionally biased region" description="Polar residues" evidence="8">
    <location>
        <begin position="1"/>
        <end position="10"/>
    </location>
</feature>
<evidence type="ECO:0000256" key="7">
    <source>
        <dbReference type="ARBA" id="ARBA00023136"/>
    </source>
</evidence>
<keyword evidence="7 9" id="KW-0472">Membrane</keyword>
<reference evidence="11 12" key="1">
    <citation type="journal article" date="2021" name="Int. J. Syst. Evol. Microbiol.">
        <title>Reticulibacter mediterranei gen. nov., sp. nov., within the new family Reticulibacteraceae fam. nov., and Ktedonospora formicarum gen. nov., sp. nov., Ktedonobacter robiniae sp. nov., Dictyobacter formicarum sp. nov. and Dictyobacter arantiisoli sp. nov., belonging to the class Ktedonobacteria.</title>
        <authorList>
            <person name="Yabe S."/>
            <person name="Zheng Y."/>
            <person name="Wang C.M."/>
            <person name="Sakai Y."/>
            <person name="Abe K."/>
            <person name="Yokota A."/>
            <person name="Donadio S."/>
            <person name="Cavaletti L."/>
            <person name="Monciardini P."/>
        </authorList>
    </citation>
    <scope>NUCLEOTIDE SEQUENCE [LARGE SCALE GENOMIC DNA]</scope>
    <source>
        <strain evidence="11 12">SOSP1-30</strain>
    </source>
</reference>
<evidence type="ECO:0000256" key="8">
    <source>
        <dbReference type="SAM" id="MobiDB-lite"/>
    </source>
</evidence>
<feature type="transmembrane region" description="Helical" evidence="9">
    <location>
        <begin position="281"/>
        <end position="313"/>
    </location>
</feature>
<keyword evidence="2" id="KW-1003">Cell membrane</keyword>
<feature type="transmembrane region" description="Helical" evidence="9">
    <location>
        <begin position="207"/>
        <end position="224"/>
    </location>
</feature>
<evidence type="ECO:0000256" key="4">
    <source>
        <dbReference type="ARBA" id="ARBA00022679"/>
    </source>
</evidence>
<comment type="subcellular location">
    <subcellularLocation>
        <location evidence="1">Cell membrane</location>
        <topology evidence="1">Multi-pass membrane protein</topology>
    </subcellularLocation>
</comment>
<dbReference type="InterPro" id="IPR050297">
    <property type="entry name" value="LipidA_mod_glycosyltrf_83"/>
</dbReference>
<feature type="compositionally biased region" description="Pro residues" evidence="8">
    <location>
        <begin position="21"/>
        <end position="31"/>
    </location>
</feature>
<dbReference type="Proteomes" id="UP000654345">
    <property type="component" value="Unassembled WGS sequence"/>
</dbReference>
<keyword evidence="6 9" id="KW-1133">Transmembrane helix</keyword>
<dbReference type="PANTHER" id="PTHR33908:SF11">
    <property type="entry name" value="MEMBRANE PROTEIN"/>
    <property type="match status" value="1"/>
</dbReference>
<sequence length="630" mass="70392">MQGPEQQQRSAPEKSEQTPAPTLPITPPVPTRPAETPRPGAEEKLDPGNVTLYRNNRFFVHAVVPDSHRRNIQQAGGNTSLLEQIRWISAEQLRVSKIKTRLLPRIELFNPAQKNAVPIPLWLEGLVVLVLLSLGLGVHAFNMFNYPQYGPDEGAYMANAWAIIHSHLQPYPYTYDHPPLGWIQLAIWTLLTGGFFSFETAINSGRVLMLLLGIASGLLVYLITRRLSGSRSAGLLAMTIYTLSPLSVTYQREILLDNIGTFWLLLSVFFVVRGNSRLRNIVFSALALGIAILSKEIFLVFIPVMLYGVWLFATRFQRKFALVAFCYIVLSLSSAYALLAILKGELLPTGLLPGDTHAHPSLLGTLLQQVQYVPNMGDFATSWNTWIRLDQPLFIAGGIALVINIAGGWWNRLQWLMALFFISYWVLLLSIQNIFPYSILPLLPLLGMNIALALDIPLKALSKRAGFDLARASLLFLLLGALIPLNIQRANPQFSQNTAEPQRQALLWINRNAPISSIIIINSYLYTDLHETGGMGVGRGLPYTQAQIYWNAAFDPEIHNTLLHDCWNRIDYLVVDAQMQSDIQTRGGPMLLLDRALHRSVLRAQFDAASGDAQSRIQVYQVLHDATSCN</sequence>
<feature type="transmembrane region" description="Helical" evidence="9">
    <location>
        <begin position="230"/>
        <end position="248"/>
    </location>
</feature>
<feature type="region of interest" description="Disordered" evidence="8">
    <location>
        <begin position="1"/>
        <end position="48"/>
    </location>
</feature>
<evidence type="ECO:0000313" key="12">
    <source>
        <dbReference type="Proteomes" id="UP000654345"/>
    </source>
</evidence>
<keyword evidence="12" id="KW-1185">Reference proteome</keyword>
<evidence type="ECO:0000256" key="2">
    <source>
        <dbReference type="ARBA" id="ARBA00022475"/>
    </source>
</evidence>
<name>A0ABQ3USR8_9CHLR</name>
<dbReference type="RefSeq" id="WP_201372277.1">
    <property type="nucleotide sequence ID" value="NZ_BNJG01000001.1"/>
</dbReference>
<comment type="caution">
    <text evidence="11">The sequence shown here is derived from an EMBL/GenBank/DDBJ whole genome shotgun (WGS) entry which is preliminary data.</text>
</comment>
<feature type="transmembrane region" description="Helical" evidence="9">
    <location>
        <begin position="180"/>
        <end position="198"/>
    </location>
</feature>
<dbReference type="PANTHER" id="PTHR33908">
    <property type="entry name" value="MANNOSYLTRANSFERASE YKCB-RELATED"/>
    <property type="match status" value="1"/>
</dbReference>
<proteinExistence type="predicted"/>
<evidence type="ECO:0000256" key="3">
    <source>
        <dbReference type="ARBA" id="ARBA00022676"/>
    </source>
</evidence>